<evidence type="ECO:0000313" key="4">
    <source>
        <dbReference type="Proteomes" id="UP000184699"/>
    </source>
</evidence>
<feature type="transmembrane region" description="Helical" evidence="2">
    <location>
        <begin position="262"/>
        <end position="283"/>
    </location>
</feature>
<dbReference type="PANTHER" id="PTHR43685">
    <property type="entry name" value="GLYCOSYLTRANSFERASE"/>
    <property type="match status" value="1"/>
</dbReference>
<dbReference type="InterPro" id="IPR050834">
    <property type="entry name" value="Glycosyltransf_2"/>
</dbReference>
<gene>
    <name evidence="3" type="ORF">SAMN05443544_0284</name>
</gene>
<proteinExistence type="predicted"/>
<dbReference type="EMBL" id="FSRJ01000001">
    <property type="protein sequence ID" value="SIN70656.1"/>
    <property type="molecule type" value="Genomic_DNA"/>
</dbReference>
<feature type="transmembrane region" description="Helical" evidence="2">
    <location>
        <begin position="638"/>
        <end position="657"/>
    </location>
</feature>
<dbReference type="Pfam" id="PF13641">
    <property type="entry name" value="Glyco_tranf_2_3"/>
    <property type="match status" value="1"/>
</dbReference>
<feature type="transmembrane region" description="Helical" evidence="2">
    <location>
        <begin position="449"/>
        <end position="469"/>
    </location>
</feature>
<keyword evidence="2" id="KW-1133">Transmembrane helix</keyword>
<dbReference type="SUPFAM" id="SSF53448">
    <property type="entry name" value="Nucleotide-diphospho-sugar transferases"/>
    <property type="match status" value="1"/>
</dbReference>
<feature type="transmembrane region" description="Helical" evidence="2">
    <location>
        <begin position="533"/>
        <end position="556"/>
    </location>
</feature>
<feature type="transmembrane region" description="Helical" evidence="2">
    <location>
        <begin position="664"/>
        <end position="689"/>
    </location>
</feature>
<feature type="transmembrane region" description="Helical" evidence="2">
    <location>
        <begin position="295"/>
        <end position="315"/>
    </location>
</feature>
<feature type="compositionally biased region" description="Low complexity" evidence="1">
    <location>
        <begin position="1022"/>
        <end position="1043"/>
    </location>
</feature>
<keyword evidence="4" id="KW-1185">Reference proteome</keyword>
<keyword evidence="2" id="KW-0812">Transmembrane</keyword>
<feature type="transmembrane region" description="Helical" evidence="2">
    <location>
        <begin position="421"/>
        <end position="442"/>
    </location>
</feature>
<reference evidence="4" key="1">
    <citation type="submission" date="2016-11" db="EMBL/GenBank/DDBJ databases">
        <authorList>
            <person name="Varghese N."/>
            <person name="Submissions S."/>
        </authorList>
    </citation>
    <scope>NUCLEOTIDE SEQUENCE [LARGE SCALE GENOMIC DNA]</scope>
    <source>
        <strain evidence="4">DSM 8595</strain>
    </source>
</reference>
<dbReference type="PANTHER" id="PTHR43685:SF3">
    <property type="entry name" value="SLR2126 PROTEIN"/>
    <property type="match status" value="1"/>
</dbReference>
<evidence type="ECO:0000256" key="2">
    <source>
        <dbReference type="SAM" id="Phobius"/>
    </source>
</evidence>
<feature type="compositionally biased region" description="Acidic residues" evidence="1">
    <location>
        <begin position="966"/>
        <end position="1012"/>
    </location>
</feature>
<dbReference type="Gene3D" id="3.90.550.10">
    <property type="entry name" value="Spore Coat Polysaccharide Biosynthesis Protein SpsA, Chain A"/>
    <property type="match status" value="1"/>
</dbReference>
<feature type="transmembrane region" description="Helical" evidence="2">
    <location>
        <begin position="481"/>
        <end position="498"/>
    </location>
</feature>
<dbReference type="InterPro" id="IPR029044">
    <property type="entry name" value="Nucleotide-diphossugar_trans"/>
</dbReference>
<protein>
    <submittedName>
        <fullName evidence="3">Glycosyltransferase, GT2 family</fullName>
    </submittedName>
</protein>
<feature type="transmembrane region" description="Helical" evidence="2">
    <location>
        <begin position="505"/>
        <end position="527"/>
    </location>
</feature>
<accession>A0A1N6DIV7</accession>
<evidence type="ECO:0000313" key="3">
    <source>
        <dbReference type="EMBL" id="SIN70656.1"/>
    </source>
</evidence>
<feature type="transmembrane region" description="Helical" evidence="2">
    <location>
        <begin position="563"/>
        <end position="583"/>
    </location>
</feature>
<dbReference type="GO" id="GO:0016740">
    <property type="term" value="F:transferase activity"/>
    <property type="evidence" value="ECO:0007669"/>
    <property type="project" value="UniProtKB-KW"/>
</dbReference>
<feature type="transmembrane region" description="Helical" evidence="2">
    <location>
        <begin position="366"/>
        <end position="390"/>
    </location>
</feature>
<organism evidence="3 4">
    <name type="scientific">Agromyces cerinus subsp. cerinus</name>
    <dbReference type="NCBI Taxonomy" id="232089"/>
    <lineage>
        <taxon>Bacteria</taxon>
        <taxon>Bacillati</taxon>
        <taxon>Actinomycetota</taxon>
        <taxon>Actinomycetes</taxon>
        <taxon>Micrococcales</taxon>
        <taxon>Microbacteriaceae</taxon>
        <taxon>Agromyces</taxon>
    </lineage>
</organism>
<feature type="region of interest" description="Disordered" evidence="1">
    <location>
        <begin position="933"/>
        <end position="1077"/>
    </location>
</feature>
<keyword evidence="3" id="KW-0808">Transferase</keyword>
<keyword evidence="2" id="KW-0472">Membrane</keyword>
<name>A0A1N6DIV7_9MICO</name>
<dbReference type="STRING" id="232089.SAMN05443544_0284"/>
<feature type="compositionally biased region" description="Basic residues" evidence="1">
    <location>
        <begin position="942"/>
        <end position="954"/>
    </location>
</feature>
<evidence type="ECO:0000256" key="1">
    <source>
        <dbReference type="SAM" id="MobiDB-lite"/>
    </source>
</evidence>
<dbReference type="AlphaFoldDB" id="A0A1N6DIV7"/>
<feature type="transmembrane region" description="Helical" evidence="2">
    <location>
        <begin position="726"/>
        <end position="748"/>
    </location>
</feature>
<dbReference type="Proteomes" id="UP000184699">
    <property type="component" value="Unassembled WGS sequence"/>
</dbReference>
<sequence>MPRGVPPRLTPMFPRVTAVLVAHHGGDHLRRSLEAIRAQRRAPDALVVVLTEADAGAREIAAAASPTHIVELSQRLSFGEAVRAADRVLDAPESDADALWLLAEDTAPAPEALERLVATLETAKSVAIAGPKLREWDDPDRIATFGRTMTRFGRSVALVAGELDQGQHDGLSDVLGLDSAAILVRHTVWRSLDGFDPALTTVDDALDFSIRARLAGHRVSVVPDAHVRFAGDGVVGPSADPRARATRRRTRAARAAALHRRLVYAPAVVVPVHWLSYLPLAIIRSIRLLLVKSPGAITGEFAAALGTMFSGMKVARARRRLKAARTTGWSAIAPLRMPPDEVRRRRQHAAEERRARARGRKHELQFLGTGGGWVLLVSVVASVALFSWLLGAGGLSGGGILPLSSGLDELWRNAAYGWRDIGAGFVGAADPFAGVLAVLGSLAFWAPSFALVLLWLVAVPAATLGAWFAASRLTERGSVRAVAALVWGLAPPLLVALGDGRPGAVLAHVLLGWLAFAVFGAATSWAAAATASLLFAAVIAAAPSLAPALLLAWIVGLAVSGRAAVRLAGLPLPAVVLFAPLVFEQLGRGAPIALLADPGLPLQSTVPSVWQLALGFPGEPWGGWSALLGDGAVIDPKLLVTLLVVPLIVAALAAVLAPGIRAAVLSLGIVLLGFATAVAAGQIAVAVAGPAAVQLWTGAGLSLAWLGLVFAAVIALSAVRRGGAAIAWLVAVTTIAAVVPTGLAIATAETAIGPAAERTLPAFVGAEADTDPRVTTLRIQPESDGSIRSTLEHGTGTTLDEQSTLEQTLEEMSESEAQLAEVAGNLASRSGFDPDAAIRDFGVSFVLLAPPVGDHREAEATANRARTALDGNSALIAVGETDFGTLWRFSAAEPDAPAAQIPPNAGGALTAIIGAVQLIVLGATLLLSIPTGAGREADRRSVQRRPRRTVRSRKAAAAGGAPETGDPAEPEAETEAGDPAETETGDPAEAETGDLAEAEPETGDLAEPETADQPEPAASTGPAPMDDAAPPEAPDAPATDAPEPSTPGEPPSPDEEPTSGASDLPQPTETKGDDDAR</sequence>
<feature type="transmembrane region" description="Helical" evidence="2">
    <location>
        <begin position="695"/>
        <end position="719"/>
    </location>
</feature>